<dbReference type="GO" id="GO:0006091">
    <property type="term" value="P:generation of precursor metabolites and energy"/>
    <property type="evidence" value="ECO:0007669"/>
    <property type="project" value="UniProtKB-ARBA"/>
</dbReference>
<dbReference type="GO" id="GO:0004750">
    <property type="term" value="F:D-ribulose-phosphate 3-epimerase activity"/>
    <property type="evidence" value="ECO:0007669"/>
    <property type="project" value="UniProtKB-EC"/>
</dbReference>
<dbReference type="GO" id="GO:0005975">
    <property type="term" value="P:carbohydrate metabolic process"/>
    <property type="evidence" value="ECO:0007669"/>
    <property type="project" value="InterPro"/>
</dbReference>
<protein>
    <recommendedName>
        <fullName evidence="7">ribulose-phosphate 3-epimerase</fullName>
        <ecNumber evidence="7">5.1.3.1</ecNumber>
    </recommendedName>
</protein>
<evidence type="ECO:0000256" key="1">
    <source>
        <dbReference type="ARBA" id="ARBA00001782"/>
    </source>
</evidence>
<evidence type="ECO:0000256" key="5">
    <source>
        <dbReference type="ARBA" id="ARBA00009541"/>
    </source>
</evidence>
<dbReference type="Gene3D" id="2.30.29.30">
    <property type="entry name" value="Pleckstrin-homology domain (PH domain)/Phosphotyrosine-binding domain (PTB)"/>
    <property type="match status" value="1"/>
</dbReference>
<keyword evidence="11" id="KW-0464">Manganese</keyword>
<dbReference type="GO" id="GO:0046872">
    <property type="term" value="F:metal ion binding"/>
    <property type="evidence" value="ECO:0007669"/>
    <property type="project" value="UniProtKB-KW"/>
</dbReference>
<dbReference type="SUPFAM" id="SSF51366">
    <property type="entry name" value="Ribulose-phoshate binding barrel"/>
    <property type="match status" value="1"/>
</dbReference>
<comment type="catalytic activity">
    <reaction evidence="1">
        <text>D-ribulose 5-phosphate = D-xylulose 5-phosphate</text>
        <dbReference type="Rhea" id="RHEA:13677"/>
        <dbReference type="ChEBI" id="CHEBI:57737"/>
        <dbReference type="ChEBI" id="CHEBI:58121"/>
        <dbReference type="EC" id="5.1.3.1"/>
    </reaction>
</comment>
<proteinExistence type="inferred from homology"/>
<reference evidence="17" key="1">
    <citation type="submission" date="2022-11" db="UniProtKB">
        <authorList>
            <consortium name="WormBaseParasite"/>
        </authorList>
    </citation>
    <scope>IDENTIFICATION</scope>
</reference>
<dbReference type="InterPro" id="IPR014352">
    <property type="entry name" value="FERM/acyl-CoA-bd_prot_sf"/>
</dbReference>
<dbReference type="Gene3D" id="1.20.80.10">
    <property type="match status" value="1"/>
</dbReference>
<evidence type="ECO:0000313" key="17">
    <source>
        <dbReference type="WBParaSite" id="nRc.2.0.1.t14083-RA"/>
    </source>
</evidence>
<organism evidence="16 17">
    <name type="scientific">Romanomermis culicivorax</name>
    <name type="common">Nematode worm</name>
    <dbReference type="NCBI Taxonomy" id="13658"/>
    <lineage>
        <taxon>Eukaryota</taxon>
        <taxon>Metazoa</taxon>
        <taxon>Ecdysozoa</taxon>
        <taxon>Nematoda</taxon>
        <taxon>Enoplea</taxon>
        <taxon>Dorylaimia</taxon>
        <taxon>Mermithida</taxon>
        <taxon>Mermithoidea</taxon>
        <taxon>Mermithidae</taxon>
        <taxon>Romanomermis</taxon>
    </lineage>
</organism>
<evidence type="ECO:0000256" key="8">
    <source>
        <dbReference type="ARBA" id="ARBA00022723"/>
    </source>
</evidence>
<evidence type="ECO:0000256" key="6">
    <source>
        <dbReference type="ARBA" id="ARBA00011738"/>
    </source>
</evidence>
<evidence type="ECO:0000256" key="9">
    <source>
        <dbReference type="ARBA" id="ARBA00022833"/>
    </source>
</evidence>
<evidence type="ECO:0000313" key="16">
    <source>
        <dbReference type="Proteomes" id="UP000887565"/>
    </source>
</evidence>
<dbReference type="GO" id="GO:0006163">
    <property type="term" value="P:purine nucleotide metabolic process"/>
    <property type="evidence" value="ECO:0007669"/>
    <property type="project" value="UniProtKB-ARBA"/>
</dbReference>
<evidence type="ECO:0000256" key="4">
    <source>
        <dbReference type="ARBA" id="ARBA00001954"/>
    </source>
</evidence>
<keyword evidence="13" id="KW-0119">Carbohydrate metabolism</keyword>
<evidence type="ECO:0000256" key="2">
    <source>
        <dbReference type="ARBA" id="ARBA00001936"/>
    </source>
</evidence>
<dbReference type="Gene3D" id="3.10.20.90">
    <property type="entry name" value="Phosphatidylinositol 3-kinase Catalytic Subunit, Chain A, domain 1"/>
    <property type="match status" value="1"/>
</dbReference>
<keyword evidence="9" id="KW-0862">Zinc</keyword>
<comment type="cofactor">
    <cofactor evidence="4">
        <name>Fe(2+)</name>
        <dbReference type="ChEBI" id="CHEBI:29033"/>
    </cofactor>
</comment>
<keyword evidence="16" id="KW-1185">Reference proteome</keyword>
<evidence type="ECO:0000256" key="3">
    <source>
        <dbReference type="ARBA" id="ARBA00001947"/>
    </source>
</evidence>
<dbReference type="Pfam" id="PF00834">
    <property type="entry name" value="Ribul_P_3_epim"/>
    <property type="match status" value="1"/>
</dbReference>
<dbReference type="InterPro" id="IPR013785">
    <property type="entry name" value="Aldolase_TIM"/>
</dbReference>
<dbReference type="AlphaFoldDB" id="A0A915IKY9"/>
<dbReference type="Pfam" id="PF00373">
    <property type="entry name" value="FERM_M"/>
    <property type="match status" value="1"/>
</dbReference>
<dbReference type="InterPro" id="IPR035963">
    <property type="entry name" value="FERM_2"/>
</dbReference>
<evidence type="ECO:0000256" key="14">
    <source>
        <dbReference type="ARBA" id="ARBA00057323"/>
    </source>
</evidence>
<feature type="domain" description="FERM central" evidence="15">
    <location>
        <begin position="72"/>
        <end position="197"/>
    </location>
</feature>
<dbReference type="InterPro" id="IPR011993">
    <property type="entry name" value="PH-like_dom_sf"/>
</dbReference>
<keyword evidence="10" id="KW-0408">Iron</keyword>
<dbReference type="InterPro" id="IPR019748">
    <property type="entry name" value="FERM_central"/>
</dbReference>
<comment type="cofactor">
    <cofactor evidence="3">
        <name>Zn(2+)</name>
        <dbReference type="ChEBI" id="CHEBI:29105"/>
    </cofactor>
</comment>
<evidence type="ECO:0000256" key="11">
    <source>
        <dbReference type="ARBA" id="ARBA00023211"/>
    </source>
</evidence>
<dbReference type="PROSITE" id="PS01086">
    <property type="entry name" value="RIBUL_P_3_EPIMER_2"/>
    <property type="match status" value="1"/>
</dbReference>
<comment type="function">
    <text evidence="14">Catalyzes the reversible epimerization of D-ribulose 5-phosphate to D-xylulose 5-phosphate.</text>
</comment>
<evidence type="ECO:0000259" key="15">
    <source>
        <dbReference type="Pfam" id="PF00373"/>
    </source>
</evidence>
<dbReference type="Gene3D" id="3.20.20.70">
    <property type="entry name" value="Aldolase class I"/>
    <property type="match status" value="1"/>
</dbReference>
<dbReference type="PROSITE" id="PS01085">
    <property type="entry name" value="RIBUL_P_3_EPIMER_1"/>
    <property type="match status" value="1"/>
</dbReference>
<dbReference type="SUPFAM" id="SSF47031">
    <property type="entry name" value="Second domain of FERM"/>
    <property type="match status" value="1"/>
</dbReference>
<evidence type="ECO:0000256" key="13">
    <source>
        <dbReference type="ARBA" id="ARBA00023277"/>
    </source>
</evidence>
<comment type="similarity">
    <text evidence="5">Belongs to the ribulose-phosphate 3-epimerase family.</text>
</comment>
<dbReference type="GO" id="GO:1901135">
    <property type="term" value="P:carbohydrate derivative metabolic process"/>
    <property type="evidence" value="ECO:0007669"/>
    <property type="project" value="UniProtKB-ARBA"/>
</dbReference>
<dbReference type="Proteomes" id="UP000887565">
    <property type="component" value="Unplaced"/>
</dbReference>
<dbReference type="PANTHER" id="PTHR11749">
    <property type="entry name" value="RIBULOSE-5-PHOSPHATE-3-EPIMERASE"/>
    <property type="match status" value="1"/>
</dbReference>
<dbReference type="InterPro" id="IPR000056">
    <property type="entry name" value="Ribul_P_3_epim-like"/>
</dbReference>
<evidence type="ECO:0000256" key="7">
    <source>
        <dbReference type="ARBA" id="ARBA00013188"/>
    </source>
</evidence>
<keyword evidence="8" id="KW-0479">Metal-binding</keyword>
<dbReference type="FunFam" id="3.20.20.70:FF:000191">
    <property type="entry name" value="ribulose-phosphate 3-epimerase isoform X2"/>
    <property type="match status" value="1"/>
</dbReference>
<comment type="cofactor">
    <cofactor evidence="2">
        <name>Mn(2+)</name>
        <dbReference type="ChEBI" id="CHEBI:29035"/>
    </cofactor>
</comment>
<name>A0A915IKY9_ROMCU</name>
<dbReference type="NCBIfam" id="NF004076">
    <property type="entry name" value="PRK05581.1-4"/>
    <property type="match status" value="1"/>
</dbReference>
<keyword evidence="12" id="KW-0413">Isomerase</keyword>
<dbReference type="EC" id="5.1.3.1" evidence="7"/>
<comment type="subunit">
    <text evidence="6">Homodimer.</text>
</comment>
<dbReference type="GO" id="GO:0046496">
    <property type="term" value="P:nicotinamide nucleotide metabolic process"/>
    <property type="evidence" value="ECO:0007669"/>
    <property type="project" value="UniProtKB-ARBA"/>
</dbReference>
<dbReference type="CDD" id="cd00429">
    <property type="entry name" value="RPE"/>
    <property type="match status" value="1"/>
</dbReference>
<sequence length="542" mass="62047">MYKSLFPNINLPVEIQLKPHNFPLSICYAWPQLLEKYTTMSLNERNGDNVPLLVLRRNVYLSYDHEIEIVKNADKKTVELLYYEACNSVYLERLMVPFDTAILLSAINACIDPDFNDKKDDDKLLSTELKAYLPNVYHLNLECWRNSSKFQTIKHRFFTHYNLISETLNTMPIDARNLQIKYLNICMVSPLYGSAFFDGYIEKTSLLRNSSQKNWIYIAINRHYICLVDFTKYSCILNISLIDCSWKSTVYMNNGIKSSYADGSSSLFLHFYPDKYQYSSKLIQFISKQTPMIEALLNSCRILTNNAENFCNFNLPQDVYYLLDIKSEFFDQNCGIYRNKLDEIVAADFDADGNYSMQPKLKFLIGPSILNSDLANLADESQRLLKAGGDYLHLDVMDGRFVPNLTFGHPVVKCLRKSLPKPTFFDMHMMVAEPEKWVSPIADAGADLYTFHLEATDNPGSLIRRIKEAGMQVGVAVKPGTSIDGILKFGDMIDVALVMTVEPGFGGQSFMADMMPKVRLINVKQDSSRLNHNFHAPSFIIF</sequence>
<accession>A0A915IKY9</accession>
<evidence type="ECO:0000256" key="12">
    <source>
        <dbReference type="ARBA" id="ARBA00023235"/>
    </source>
</evidence>
<dbReference type="WBParaSite" id="nRc.2.0.1.t14083-RA">
    <property type="protein sequence ID" value="nRc.2.0.1.t14083-RA"/>
    <property type="gene ID" value="nRc.2.0.1.g14083"/>
</dbReference>
<dbReference type="InterPro" id="IPR011060">
    <property type="entry name" value="RibuloseP-bd_barrel"/>
</dbReference>
<evidence type="ECO:0000256" key="10">
    <source>
        <dbReference type="ARBA" id="ARBA00023004"/>
    </source>
</evidence>